<dbReference type="Proteomes" id="UP001060336">
    <property type="component" value="Chromosome"/>
</dbReference>
<dbReference type="PROSITE" id="PS00061">
    <property type="entry name" value="ADH_SHORT"/>
    <property type="match status" value="1"/>
</dbReference>
<dbReference type="InterPro" id="IPR002347">
    <property type="entry name" value="SDR_fam"/>
</dbReference>
<dbReference type="KEGG" id="naci:NUH88_14105"/>
<evidence type="ECO:0000256" key="2">
    <source>
        <dbReference type="ARBA" id="ARBA00023002"/>
    </source>
</evidence>
<dbReference type="PROSITE" id="PS51257">
    <property type="entry name" value="PROKAR_LIPOPROTEIN"/>
    <property type="match status" value="1"/>
</dbReference>
<gene>
    <name evidence="4" type="ORF">NUH88_14105</name>
</gene>
<dbReference type="PANTHER" id="PTHR43639">
    <property type="entry name" value="OXIDOREDUCTASE, SHORT-CHAIN DEHYDROGENASE/REDUCTASE FAMILY (AFU_ORTHOLOGUE AFUA_5G02870)"/>
    <property type="match status" value="1"/>
</dbReference>
<keyword evidence="5" id="KW-1185">Reference proteome</keyword>
<keyword evidence="2" id="KW-0560">Oxidoreductase</keyword>
<dbReference type="GO" id="GO:0016491">
    <property type="term" value="F:oxidoreductase activity"/>
    <property type="evidence" value="ECO:0007669"/>
    <property type="project" value="UniProtKB-KW"/>
</dbReference>
<dbReference type="AlphaFoldDB" id="A0A9J7AMZ9"/>
<dbReference type="Gene3D" id="3.40.50.720">
    <property type="entry name" value="NAD(P)-binding Rossmann-like Domain"/>
    <property type="match status" value="1"/>
</dbReference>
<accession>A0A9J7AMZ9</accession>
<dbReference type="PRINTS" id="PR00081">
    <property type="entry name" value="GDHRDH"/>
</dbReference>
<evidence type="ECO:0000256" key="1">
    <source>
        <dbReference type="ARBA" id="ARBA00006484"/>
    </source>
</evidence>
<dbReference type="SUPFAM" id="SSF51735">
    <property type="entry name" value="NAD(P)-binding Rossmann-fold domains"/>
    <property type="match status" value="1"/>
</dbReference>
<name>A0A9J7AMZ9_9PROT</name>
<dbReference type="PANTHER" id="PTHR43639:SF1">
    <property type="entry name" value="SHORT-CHAIN DEHYDROGENASE_REDUCTASE FAMILY PROTEIN"/>
    <property type="match status" value="1"/>
</dbReference>
<reference evidence="4" key="1">
    <citation type="submission" date="2022-08" db="EMBL/GenBank/DDBJ databases">
        <title>Nisaea acidiphila sp. nov., isolated from a marine algal debris and emended description of the genus Nisaea Urios et al. 2008.</title>
        <authorList>
            <person name="Kwon K."/>
        </authorList>
    </citation>
    <scope>NUCLEOTIDE SEQUENCE</scope>
    <source>
        <strain evidence="4">MEBiC11861</strain>
    </source>
</reference>
<dbReference type="InterPro" id="IPR020904">
    <property type="entry name" value="Sc_DH/Rdtase_CS"/>
</dbReference>
<evidence type="ECO:0000313" key="5">
    <source>
        <dbReference type="Proteomes" id="UP001060336"/>
    </source>
</evidence>
<dbReference type="PRINTS" id="PR00080">
    <property type="entry name" value="SDRFAMILY"/>
</dbReference>
<dbReference type="EMBL" id="CP102480">
    <property type="protein sequence ID" value="UUX48542.1"/>
    <property type="molecule type" value="Genomic_DNA"/>
</dbReference>
<comment type="similarity">
    <text evidence="1 3">Belongs to the short-chain dehydrogenases/reductases (SDR) family.</text>
</comment>
<sequence>MNFTNKVIAVGGATGNLGAACVTKALKAGARVAALGRAQSSLARTFPDAPGNDALLLVDGVDLVDPATAADAISRIVDRFGRLDAVLNTVGGFAMTPVEESDTGEWEKLHAMNCGTALALTRAAIPALRTAGGGAIVHVGALAALDAPAKLGAYAASKAALHRLVEAAAAELRADEIRVNAVLPGTIDTPQNRKAMPKADTSKWVSPAAIADAMLMLAGSEARAVTGALIPVTGRG</sequence>
<dbReference type="Pfam" id="PF00106">
    <property type="entry name" value="adh_short"/>
    <property type="match status" value="1"/>
</dbReference>
<protein>
    <submittedName>
        <fullName evidence="4">SDR family NAD(P)-dependent oxidoreductase</fullName>
    </submittedName>
</protein>
<dbReference type="InterPro" id="IPR036291">
    <property type="entry name" value="NAD(P)-bd_dom_sf"/>
</dbReference>
<evidence type="ECO:0000313" key="4">
    <source>
        <dbReference type="EMBL" id="UUX48542.1"/>
    </source>
</evidence>
<evidence type="ECO:0000256" key="3">
    <source>
        <dbReference type="RuleBase" id="RU000363"/>
    </source>
</evidence>
<organism evidence="4 5">
    <name type="scientific">Nisaea acidiphila</name>
    <dbReference type="NCBI Taxonomy" id="1862145"/>
    <lineage>
        <taxon>Bacteria</taxon>
        <taxon>Pseudomonadati</taxon>
        <taxon>Pseudomonadota</taxon>
        <taxon>Alphaproteobacteria</taxon>
        <taxon>Rhodospirillales</taxon>
        <taxon>Thalassobaculaceae</taxon>
        <taxon>Nisaea</taxon>
    </lineage>
</organism>
<dbReference type="RefSeq" id="WP_257767049.1">
    <property type="nucleotide sequence ID" value="NZ_CP102480.1"/>
</dbReference>
<proteinExistence type="inferred from homology"/>